<dbReference type="InterPro" id="IPR017871">
    <property type="entry name" value="ABC_transporter-like_CS"/>
</dbReference>
<keyword evidence="10" id="KW-0325">Glycoprotein</keyword>
<feature type="domain" description="ABC transmembrane type-1" evidence="13">
    <location>
        <begin position="175"/>
        <end position="354"/>
    </location>
</feature>
<keyword evidence="3" id="KW-0813">Transport</keyword>
<feature type="transmembrane region" description="Helical" evidence="11">
    <location>
        <begin position="819"/>
        <end position="839"/>
    </location>
</feature>
<feature type="domain" description="ABC transporter" evidence="12">
    <location>
        <begin position="424"/>
        <end position="650"/>
    </location>
</feature>
<evidence type="ECO:0000256" key="8">
    <source>
        <dbReference type="ARBA" id="ARBA00022989"/>
    </source>
</evidence>
<evidence type="ECO:0000256" key="5">
    <source>
        <dbReference type="ARBA" id="ARBA00022692"/>
    </source>
</evidence>
<dbReference type="InterPro" id="IPR003439">
    <property type="entry name" value="ABC_transporter-like_ATP-bd"/>
</dbReference>
<evidence type="ECO:0000256" key="7">
    <source>
        <dbReference type="ARBA" id="ARBA00022840"/>
    </source>
</evidence>
<gene>
    <name evidence="14" type="ORF">SS1G_03324</name>
</gene>
<keyword evidence="4" id="KW-1003">Cell membrane</keyword>
<dbReference type="InterPro" id="IPR044726">
    <property type="entry name" value="ABCC_6TM_D2"/>
</dbReference>
<keyword evidence="8 11" id="KW-1133">Transmembrane helix</keyword>
<comment type="similarity">
    <text evidence="2">Belongs to the ABC transporter superfamily. ABCC family. Conjugate transporter (TC 3.A.1.208) subfamily.</text>
</comment>
<dbReference type="InParanoid" id="A7EDD4"/>
<evidence type="ECO:0000313" key="14">
    <source>
        <dbReference type="EMBL" id="EDO00850.1"/>
    </source>
</evidence>
<evidence type="ECO:0000313" key="15">
    <source>
        <dbReference type="Proteomes" id="UP000001312"/>
    </source>
</evidence>
<dbReference type="AlphaFoldDB" id="A7EDD4"/>
<dbReference type="GO" id="GO:0140359">
    <property type="term" value="F:ABC-type transporter activity"/>
    <property type="evidence" value="ECO:0000318"/>
    <property type="project" value="GO_Central"/>
</dbReference>
<keyword evidence="7" id="KW-0067">ATP-binding</keyword>
<evidence type="ECO:0000256" key="6">
    <source>
        <dbReference type="ARBA" id="ARBA00022741"/>
    </source>
</evidence>
<evidence type="ECO:0008006" key="16">
    <source>
        <dbReference type="Google" id="ProtNLM"/>
    </source>
</evidence>
<evidence type="ECO:0000256" key="3">
    <source>
        <dbReference type="ARBA" id="ARBA00022448"/>
    </source>
</evidence>
<name>A7EDD4_SCLS1</name>
<dbReference type="PROSITE" id="PS50929">
    <property type="entry name" value="ABC_TM1F"/>
    <property type="match status" value="2"/>
</dbReference>
<dbReference type="Gene3D" id="1.20.1560.10">
    <property type="entry name" value="ABC transporter type 1, transmembrane domain"/>
    <property type="match status" value="2"/>
</dbReference>
<evidence type="ECO:0000256" key="2">
    <source>
        <dbReference type="ARBA" id="ARBA00009726"/>
    </source>
</evidence>
<evidence type="ECO:0000259" key="12">
    <source>
        <dbReference type="PROSITE" id="PS50893"/>
    </source>
</evidence>
<feature type="transmembrane region" description="Helical" evidence="11">
    <location>
        <begin position="735"/>
        <end position="755"/>
    </location>
</feature>
<evidence type="ECO:0000256" key="4">
    <source>
        <dbReference type="ARBA" id="ARBA00022475"/>
    </source>
</evidence>
<dbReference type="GO" id="GO:0005524">
    <property type="term" value="F:ATP binding"/>
    <property type="evidence" value="ECO:0007669"/>
    <property type="project" value="UniProtKB-KW"/>
</dbReference>
<keyword evidence="5 11" id="KW-0812">Transmembrane</keyword>
<comment type="subcellular location">
    <subcellularLocation>
        <location evidence="1">Cell membrane</location>
        <topology evidence="1">Multi-pass membrane protein</topology>
    </subcellularLocation>
</comment>
<dbReference type="Gene3D" id="3.40.50.300">
    <property type="entry name" value="P-loop containing nucleotide triphosphate hydrolases"/>
    <property type="match status" value="2"/>
</dbReference>
<keyword evidence="9 11" id="KW-0472">Membrane</keyword>
<dbReference type="PROSITE" id="PS50893">
    <property type="entry name" value="ABC_TRANSPORTER_2"/>
    <property type="match status" value="2"/>
</dbReference>
<dbReference type="Pfam" id="PF00005">
    <property type="entry name" value="ABC_tran"/>
    <property type="match status" value="2"/>
</dbReference>
<dbReference type="InterPro" id="IPR011527">
    <property type="entry name" value="ABC1_TM_dom"/>
</dbReference>
<dbReference type="Pfam" id="PF00664">
    <property type="entry name" value="ABC_membrane"/>
    <property type="match status" value="1"/>
</dbReference>
<dbReference type="InterPro" id="IPR036640">
    <property type="entry name" value="ABC1_TM_sf"/>
</dbReference>
<dbReference type="GO" id="GO:0005886">
    <property type="term" value="C:plasma membrane"/>
    <property type="evidence" value="ECO:0007669"/>
    <property type="project" value="UniProtKB-SubCell"/>
</dbReference>
<keyword evidence="6" id="KW-0547">Nucleotide-binding</keyword>
<dbReference type="GO" id="GO:0055085">
    <property type="term" value="P:transmembrane transport"/>
    <property type="evidence" value="ECO:0000318"/>
    <property type="project" value="GO_Central"/>
</dbReference>
<reference evidence="15" key="1">
    <citation type="journal article" date="2011" name="PLoS Genet.">
        <title>Genomic analysis of the necrotrophic fungal pathogens Sclerotinia sclerotiorum and Botrytis cinerea.</title>
        <authorList>
            <person name="Amselem J."/>
            <person name="Cuomo C.A."/>
            <person name="van Kan J.A."/>
            <person name="Viaud M."/>
            <person name="Benito E.P."/>
            <person name="Couloux A."/>
            <person name="Coutinho P.M."/>
            <person name="de Vries R.P."/>
            <person name="Dyer P.S."/>
            <person name="Fillinger S."/>
            <person name="Fournier E."/>
            <person name="Gout L."/>
            <person name="Hahn M."/>
            <person name="Kohn L."/>
            <person name="Lapalu N."/>
            <person name="Plummer K.M."/>
            <person name="Pradier J.M."/>
            <person name="Quevillon E."/>
            <person name="Sharon A."/>
            <person name="Simon A."/>
            <person name="ten Have A."/>
            <person name="Tudzynski B."/>
            <person name="Tudzynski P."/>
            <person name="Wincker P."/>
            <person name="Andrew M."/>
            <person name="Anthouard V."/>
            <person name="Beever R.E."/>
            <person name="Beffa R."/>
            <person name="Benoit I."/>
            <person name="Bouzid O."/>
            <person name="Brault B."/>
            <person name="Chen Z."/>
            <person name="Choquer M."/>
            <person name="Collemare J."/>
            <person name="Cotton P."/>
            <person name="Danchin E.G."/>
            <person name="Da Silva C."/>
            <person name="Gautier A."/>
            <person name="Giraud C."/>
            <person name="Giraud T."/>
            <person name="Gonzalez C."/>
            <person name="Grossetete S."/>
            <person name="Guldener U."/>
            <person name="Henrissat B."/>
            <person name="Howlett B.J."/>
            <person name="Kodira C."/>
            <person name="Kretschmer M."/>
            <person name="Lappartient A."/>
            <person name="Leroch M."/>
            <person name="Levis C."/>
            <person name="Mauceli E."/>
            <person name="Neuveglise C."/>
            <person name="Oeser B."/>
            <person name="Pearson M."/>
            <person name="Poulain J."/>
            <person name="Poussereau N."/>
            <person name="Quesneville H."/>
            <person name="Rascle C."/>
            <person name="Schumacher J."/>
            <person name="Segurens B."/>
            <person name="Sexton A."/>
            <person name="Silva E."/>
            <person name="Sirven C."/>
            <person name="Soanes D.M."/>
            <person name="Talbot N.J."/>
            <person name="Templeton M."/>
            <person name="Yandava C."/>
            <person name="Yarden O."/>
            <person name="Zeng Q."/>
            <person name="Rollins J.A."/>
            <person name="Lebrun M.H."/>
            <person name="Dickman M."/>
        </authorList>
    </citation>
    <scope>NUCLEOTIDE SEQUENCE [LARGE SCALE GENOMIC DNA]</scope>
    <source>
        <strain evidence="15">ATCC 18683 / 1980 / Ss-1</strain>
    </source>
</reference>
<dbReference type="GO" id="GO:0016887">
    <property type="term" value="F:ATP hydrolysis activity"/>
    <property type="evidence" value="ECO:0007669"/>
    <property type="project" value="InterPro"/>
</dbReference>
<dbReference type="FunFam" id="3.40.50.300:FF:002145">
    <property type="entry name" value="ABC transporter (MsbA subfamily)"/>
    <property type="match status" value="1"/>
</dbReference>
<feature type="domain" description="ABC transporter" evidence="12">
    <location>
        <begin position="890"/>
        <end position="1127"/>
    </location>
</feature>
<proteinExistence type="inferred from homology"/>
<dbReference type="InterPro" id="IPR027417">
    <property type="entry name" value="P-loop_NTPase"/>
</dbReference>
<keyword evidence="15" id="KW-1185">Reference proteome</keyword>
<dbReference type="PANTHER" id="PTHR24223">
    <property type="entry name" value="ATP-BINDING CASSETTE SUB-FAMILY C"/>
    <property type="match status" value="1"/>
</dbReference>
<dbReference type="CDD" id="cd18580">
    <property type="entry name" value="ABC_6TM_ABCC_D2"/>
    <property type="match status" value="1"/>
</dbReference>
<feature type="domain" description="ABC transmembrane type-1" evidence="13">
    <location>
        <begin position="699"/>
        <end position="861"/>
    </location>
</feature>
<dbReference type="SUPFAM" id="SSF90123">
    <property type="entry name" value="ABC transporter transmembrane region"/>
    <property type="match status" value="2"/>
</dbReference>
<evidence type="ECO:0000256" key="11">
    <source>
        <dbReference type="SAM" id="Phobius"/>
    </source>
</evidence>
<dbReference type="SMART" id="SM00382">
    <property type="entry name" value="AAA"/>
    <property type="match status" value="2"/>
</dbReference>
<protein>
    <recommendedName>
        <fullName evidence="16">ABC transporter domain-containing protein</fullName>
    </recommendedName>
</protein>
<dbReference type="SUPFAM" id="SSF52540">
    <property type="entry name" value="P-loop containing nucleoside triphosphate hydrolases"/>
    <property type="match status" value="2"/>
</dbReference>
<dbReference type="InterPro" id="IPR003593">
    <property type="entry name" value="AAA+_ATPase"/>
</dbReference>
<accession>A7EDD4</accession>
<feature type="transmembrane region" description="Helical" evidence="11">
    <location>
        <begin position="205"/>
        <end position="227"/>
    </location>
</feature>
<feature type="transmembrane region" description="Helical" evidence="11">
    <location>
        <begin position="289"/>
        <end position="314"/>
    </location>
</feature>
<dbReference type="OMA" id="AMGCMER"/>
<dbReference type="GeneID" id="5491557"/>
<evidence type="ECO:0000256" key="1">
    <source>
        <dbReference type="ARBA" id="ARBA00004651"/>
    </source>
</evidence>
<dbReference type="GO" id="GO:0000329">
    <property type="term" value="C:fungal-type vacuole membrane"/>
    <property type="evidence" value="ECO:0000318"/>
    <property type="project" value="GO_Central"/>
</dbReference>
<dbReference type="PANTHER" id="PTHR24223:SF269">
    <property type="entry name" value="ABC MULTIDRUG TRANSPORTER (EUROFUNG)-RELATED"/>
    <property type="match status" value="1"/>
</dbReference>
<dbReference type="RefSeq" id="XP_001595235.1">
    <property type="nucleotide sequence ID" value="XM_001595185.1"/>
</dbReference>
<feature type="transmembrane region" description="Helical" evidence="11">
    <location>
        <begin position="154"/>
        <end position="173"/>
    </location>
</feature>
<sequence>MNNSIACLPHADGLFGPRIDSCQRLFDFTLLFEQSILTVVGYIGTFVSSNCHISVMDSFQGPTNNRVCAGSRAVSNRNCWTRSTVKSGEQPIYTTFVCDLYLPPCIYAFRYSPNKNTLVATWKHDIVGIIYMQCACQEAKIQTAWRRQSPDGKYSLLFTILASFKVPLLTLIFPQRIGTGFSTVDSLWAGPVEAGIAIYLLQRESGLACIAPVIVSLSCTVGAFLVMKWAKHTQKEWVEAVQKRVAITSSALKSIRGIKMQGLTARLAKDLQELRVEELEYAKPFRRNIIVTAVTSNITTLCGPAITFIVYILIERTKDSATLNISQTFTSLSLISLLSTPVSEMVQTVPTFAAAMGCMERIQTYIRIKDRSDPRFTSPDSEFNSITVKSRDNVNISSNEIELQKIDVMPAIPVNARSESIVSIKDASFFFSHDGAPVLKDIKLEIPRGTLTMVIGAIGSGKSCLLKVILGELTSSKGFVFANTSSIAFCSQTPWLPNSSLHELVLGCSSYDEAWYNAVITACMLHHDIVSFLDGERTMIGSDGAALSGGQKQRVALARALYSRRGLLLVDDVFSGLDYKTNQAVFRNVFGREGLCRLHNITVVLATHAVEHLQSADNIVILSNSGTFLEQGKFQGLRENEDSYIKNLIFHERSDKDSYAETDEAPAVVKTQTKAEPLNISDINRQDGDASVYFYFAKSDMSLIDMKLLIGIVDTFAGSFMAIAQAILIAIGAKYVGVILPLILGILYILQKVYLRTSRQLRLLDLESKSPLYSHFTETLSGVTTIRAFGWQAQSAEKNRKLLDISQKPYYLLYCIQRWLSLVLDLIIAGIAVILITFATQMRGTTSAGTLETSIGAVARVKSFEANTLSENGPLEVNLPPSEWPIKAKVEFKDVTAIYGIGESAVCNVSFSIESGTKMGIVGRTGSGKSSLILALFRMLELKTGDILIDNLSISTLDRQSVRCSFITILQEPYFLSATIGFNAGPFHSLDKKSIQIALSRVGLWDIIRENGGLEAPMTAAPLSQGQQQLFRIARSIIRKLALGNKNHGILVLDEVTSNVDSGTEEIMLKILEEEFKGWTVLAVAHRLGTIRGYDRVLVLGKGCVVEDGTPDELIQMEGGLFRELWESGFGKVDSV</sequence>
<dbReference type="HOGENOM" id="CLU_000604_27_5_1"/>
<evidence type="ECO:0000259" key="13">
    <source>
        <dbReference type="PROSITE" id="PS50929"/>
    </source>
</evidence>
<evidence type="ECO:0000256" key="10">
    <source>
        <dbReference type="ARBA" id="ARBA00023180"/>
    </source>
</evidence>
<organism evidence="14 15">
    <name type="scientific">Sclerotinia sclerotiorum (strain ATCC 18683 / 1980 / Ss-1)</name>
    <name type="common">White mold</name>
    <name type="synonym">Whetzelinia sclerotiorum</name>
    <dbReference type="NCBI Taxonomy" id="665079"/>
    <lineage>
        <taxon>Eukaryota</taxon>
        <taxon>Fungi</taxon>
        <taxon>Dikarya</taxon>
        <taxon>Ascomycota</taxon>
        <taxon>Pezizomycotina</taxon>
        <taxon>Leotiomycetes</taxon>
        <taxon>Helotiales</taxon>
        <taxon>Sclerotiniaceae</taxon>
        <taxon>Sclerotinia</taxon>
    </lineage>
</organism>
<dbReference type="CDD" id="cd03250">
    <property type="entry name" value="ABCC_MRP_domain1"/>
    <property type="match status" value="1"/>
</dbReference>
<dbReference type="eggNOG" id="KOG0054">
    <property type="taxonomic scope" value="Eukaryota"/>
</dbReference>
<dbReference type="STRING" id="665079.A7EDD4"/>
<dbReference type="InterPro" id="IPR050173">
    <property type="entry name" value="ABC_transporter_C-like"/>
</dbReference>
<dbReference type="KEGG" id="ssl:SS1G_03324"/>
<dbReference type="EMBL" id="CH476624">
    <property type="protein sequence ID" value="EDO00850.1"/>
    <property type="molecule type" value="Genomic_DNA"/>
</dbReference>
<evidence type="ECO:0000256" key="9">
    <source>
        <dbReference type="ARBA" id="ARBA00023136"/>
    </source>
</evidence>
<dbReference type="Proteomes" id="UP000001312">
    <property type="component" value="Unassembled WGS sequence"/>
</dbReference>
<dbReference type="PROSITE" id="PS00211">
    <property type="entry name" value="ABC_TRANSPORTER_1"/>
    <property type="match status" value="2"/>
</dbReference>